<gene>
    <name evidence="3" type="ORF">DFR56_103176</name>
</gene>
<evidence type="ECO:0000259" key="2">
    <source>
        <dbReference type="Pfam" id="PF05193"/>
    </source>
</evidence>
<evidence type="ECO:0000259" key="1">
    <source>
        <dbReference type="Pfam" id="PF00675"/>
    </source>
</evidence>
<dbReference type="InterPro" id="IPR011249">
    <property type="entry name" value="Metalloenz_LuxS/M16"/>
</dbReference>
<comment type="caution">
    <text evidence="3">The sequence shown here is derived from an EMBL/GenBank/DDBJ whole genome shotgun (WGS) entry which is preliminary data.</text>
</comment>
<dbReference type="Gene3D" id="3.30.830.10">
    <property type="entry name" value="Metalloenzyme, LuxS/M16 peptidase-like"/>
    <property type="match status" value="2"/>
</dbReference>
<sequence>MEKMTYDLIEETIYSEKLPNGLQVYLLPKEEVAKTYGIFMTNYGSIDRTFIPINGNEETTVPDGVAHFLEHKLFEKEDRDVFTDFLSQGASPNAYTSFTKTAYLFSTTKMAEKNVETLLDFVQSPFFSDESVEKEKGIIAQEIKMYDDQPDWQSFMGTIRNMYEHHPVHIDIAGTVSSIQTITKEDLYTCYHTFYHPANMVLFVTGNFDAQSMVRTIELNQAKKSFPSSTEVKRKATEEPETVVVKENVIHLPVSIPKVTIGIKELTKQPHNEAFLKAEMLQGLLLDYFYSPSGTFYEQLYEEQLIDDSFEYSTTVEESFNFSLISSNTREPEQFATRVKEQLVSTKTMKLSEDALQTMKKRRIGQILRSMNSLESIANQFIHYYFMGIDYFTLISAFEALTLTEVNDFLVQWIDEKRLTVCKIDKE</sequence>
<dbReference type="Pfam" id="PF00675">
    <property type="entry name" value="Peptidase_M16"/>
    <property type="match status" value="1"/>
</dbReference>
<dbReference type="Pfam" id="PF05193">
    <property type="entry name" value="Peptidase_M16_C"/>
    <property type="match status" value="1"/>
</dbReference>
<reference evidence="3 4" key="1">
    <citation type="submission" date="2018-05" db="EMBL/GenBank/DDBJ databases">
        <title>Genomic Encyclopedia of Type Strains, Phase IV (KMG-IV): sequencing the most valuable type-strain genomes for metagenomic binning, comparative biology and taxonomic classification.</title>
        <authorList>
            <person name="Goeker M."/>
        </authorList>
    </citation>
    <scope>NUCLEOTIDE SEQUENCE [LARGE SCALE GENOMIC DNA]</scope>
    <source>
        <strain evidence="3 4">DSM 28556</strain>
    </source>
</reference>
<dbReference type="GO" id="GO:0046872">
    <property type="term" value="F:metal ion binding"/>
    <property type="evidence" value="ECO:0007669"/>
    <property type="project" value="InterPro"/>
</dbReference>
<dbReference type="Proteomes" id="UP000247978">
    <property type="component" value="Unassembled WGS sequence"/>
</dbReference>
<proteinExistence type="predicted"/>
<dbReference type="AlphaFoldDB" id="A0A2V3W6L6"/>
<feature type="domain" description="Peptidase M16 N-terminal" evidence="1">
    <location>
        <begin position="58"/>
        <end position="175"/>
    </location>
</feature>
<feature type="domain" description="Peptidase M16 C-terminal" evidence="2">
    <location>
        <begin position="181"/>
        <end position="361"/>
    </location>
</feature>
<evidence type="ECO:0000313" key="3">
    <source>
        <dbReference type="EMBL" id="PXW88671.1"/>
    </source>
</evidence>
<organism evidence="3 4">
    <name type="scientific">Pseudogracilibacillus auburnensis</name>
    <dbReference type="NCBI Taxonomy" id="1494959"/>
    <lineage>
        <taxon>Bacteria</taxon>
        <taxon>Bacillati</taxon>
        <taxon>Bacillota</taxon>
        <taxon>Bacilli</taxon>
        <taxon>Bacillales</taxon>
        <taxon>Bacillaceae</taxon>
        <taxon>Pseudogracilibacillus</taxon>
    </lineage>
</organism>
<keyword evidence="4" id="KW-1185">Reference proteome</keyword>
<dbReference type="NCBIfam" id="NF047421">
    <property type="entry name" value="YfmH_fam"/>
    <property type="match status" value="1"/>
</dbReference>
<dbReference type="InterPro" id="IPR011765">
    <property type="entry name" value="Pept_M16_N"/>
</dbReference>
<evidence type="ECO:0000313" key="4">
    <source>
        <dbReference type="Proteomes" id="UP000247978"/>
    </source>
</evidence>
<dbReference type="OrthoDB" id="9811314at2"/>
<dbReference type="PANTHER" id="PTHR11851">
    <property type="entry name" value="METALLOPROTEASE"/>
    <property type="match status" value="1"/>
</dbReference>
<dbReference type="RefSeq" id="WP_110394505.1">
    <property type="nucleotide sequence ID" value="NZ_JBHUHB010000001.1"/>
</dbReference>
<dbReference type="EMBL" id="QJJQ01000003">
    <property type="protein sequence ID" value="PXW88671.1"/>
    <property type="molecule type" value="Genomic_DNA"/>
</dbReference>
<name>A0A2V3W6L6_9BACI</name>
<dbReference type="InterPro" id="IPR007863">
    <property type="entry name" value="Peptidase_M16_C"/>
</dbReference>
<dbReference type="SUPFAM" id="SSF63411">
    <property type="entry name" value="LuxS/MPP-like metallohydrolase"/>
    <property type="match status" value="2"/>
</dbReference>
<accession>A0A2V3W6L6</accession>
<dbReference type="PANTHER" id="PTHR11851:SF134">
    <property type="entry name" value="ZINC-DEPENDENT PROTEASE"/>
    <property type="match status" value="1"/>
</dbReference>
<dbReference type="InterPro" id="IPR050361">
    <property type="entry name" value="MPP/UQCRC_Complex"/>
</dbReference>
<protein>
    <submittedName>
        <fullName evidence="3">Putative Zn-dependent peptidase</fullName>
    </submittedName>
</protein>